<keyword evidence="1" id="KW-1133">Transmembrane helix</keyword>
<dbReference type="Proteomes" id="UP000053127">
    <property type="component" value="Unassembled WGS sequence"/>
</dbReference>
<organism evidence="2 3">
    <name type="scientific">Streptomyces yokosukanensis</name>
    <dbReference type="NCBI Taxonomy" id="67386"/>
    <lineage>
        <taxon>Bacteria</taxon>
        <taxon>Bacillati</taxon>
        <taxon>Actinomycetota</taxon>
        <taxon>Actinomycetes</taxon>
        <taxon>Kitasatosporales</taxon>
        <taxon>Streptomycetaceae</taxon>
        <taxon>Streptomyces</taxon>
    </lineage>
</organism>
<feature type="transmembrane region" description="Helical" evidence="1">
    <location>
        <begin position="12"/>
        <end position="37"/>
    </location>
</feature>
<evidence type="ECO:0000256" key="1">
    <source>
        <dbReference type="SAM" id="Phobius"/>
    </source>
</evidence>
<feature type="transmembrane region" description="Helical" evidence="1">
    <location>
        <begin position="43"/>
        <end position="65"/>
    </location>
</feature>
<dbReference type="AlphaFoldDB" id="A0A124HFD8"/>
<gene>
    <name evidence="2" type="ORF">AQI95_24195</name>
</gene>
<sequence>MSASTSTCDHRVYHVVVIALISLIVGLTTGVGFAALGQSPLTAVASGGAVVPFVFSAGMTAVAYVKRQAQ</sequence>
<evidence type="ECO:0000313" key="2">
    <source>
        <dbReference type="EMBL" id="KUN03582.1"/>
    </source>
</evidence>
<evidence type="ECO:0000313" key="3">
    <source>
        <dbReference type="Proteomes" id="UP000053127"/>
    </source>
</evidence>
<dbReference type="EMBL" id="LMWN01000033">
    <property type="protein sequence ID" value="KUN03582.1"/>
    <property type="molecule type" value="Genomic_DNA"/>
</dbReference>
<keyword evidence="3" id="KW-1185">Reference proteome</keyword>
<keyword evidence="1" id="KW-0812">Transmembrane</keyword>
<protein>
    <submittedName>
        <fullName evidence="2">Uncharacterized protein</fullName>
    </submittedName>
</protein>
<reference evidence="2 3" key="1">
    <citation type="submission" date="2015-10" db="EMBL/GenBank/DDBJ databases">
        <title>Draft genome sequence of Streptomyces yokosukanensis DSM 40224, type strain for the species Streptomyces yokosukanensis.</title>
        <authorList>
            <person name="Ruckert C."/>
            <person name="Winkler A."/>
            <person name="Kalinowski J."/>
            <person name="Kampfer P."/>
            <person name="Glaeser S."/>
        </authorList>
    </citation>
    <scope>NUCLEOTIDE SEQUENCE [LARGE SCALE GENOMIC DNA]</scope>
    <source>
        <strain evidence="2 3">DSM 40224</strain>
    </source>
</reference>
<name>A0A124HFD8_9ACTN</name>
<accession>A0A124HFD8</accession>
<comment type="caution">
    <text evidence="2">The sequence shown here is derived from an EMBL/GenBank/DDBJ whole genome shotgun (WGS) entry which is preliminary data.</text>
</comment>
<keyword evidence="1" id="KW-0472">Membrane</keyword>
<proteinExistence type="predicted"/>